<accession>B0JP50</accession>
<dbReference type="HOGENOM" id="CLU_2936429_0_0_3"/>
<sequence length="60" mass="6630">MALAALNAIPAKSTIEIPITIKSSIDVILPVPGQPWASVWVRVCKWSKNSKKKEIEKWAS</sequence>
<proteinExistence type="predicted"/>
<organism evidence="1 2">
    <name type="scientific">Microcystis aeruginosa (strain NIES-843 / IAM M-2473)</name>
    <dbReference type="NCBI Taxonomy" id="449447"/>
    <lineage>
        <taxon>Bacteria</taxon>
        <taxon>Bacillati</taxon>
        <taxon>Cyanobacteriota</taxon>
        <taxon>Cyanophyceae</taxon>
        <taxon>Oscillatoriophycideae</taxon>
        <taxon>Chroococcales</taxon>
        <taxon>Microcystaceae</taxon>
        <taxon>Microcystis</taxon>
    </lineage>
</organism>
<dbReference type="Proteomes" id="UP000001510">
    <property type="component" value="Chromosome"/>
</dbReference>
<dbReference type="EnsemblBacteria" id="BAG00361">
    <property type="protein sequence ID" value="BAG00361"/>
    <property type="gene ID" value="MAE_05390"/>
</dbReference>
<dbReference type="STRING" id="449447.MAE_05390"/>
<reference evidence="1 2" key="1">
    <citation type="journal article" date="2007" name="DNA Res.">
        <title>Complete genomic structure of the bloom-forming toxic cyanobacterium Microcystis aeruginosa NIES-843.</title>
        <authorList>
            <person name="Kaneko T."/>
            <person name="Nakajima N."/>
            <person name="Okamoto S."/>
            <person name="Suzuki I."/>
            <person name="Tanabe Y."/>
            <person name="Tamaoki M."/>
            <person name="Nakamura Y."/>
            <person name="Kasai F."/>
            <person name="Watanabe A."/>
            <person name="Kawashima K."/>
            <person name="Kishida Y."/>
            <person name="Ono A."/>
            <person name="Shimizu Y."/>
            <person name="Takahashi C."/>
            <person name="Minami C."/>
            <person name="Fujishiro T."/>
            <person name="Kohara M."/>
            <person name="Katoh M."/>
            <person name="Nakazaki N."/>
            <person name="Nakayama S."/>
            <person name="Yamada M."/>
            <person name="Tabata S."/>
            <person name="Watanabe M.M."/>
        </authorList>
    </citation>
    <scope>NUCLEOTIDE SEQUENCE [LARGE SCALE GENOMIC DNA]</scope>
    <source>
        <strain evidence="2">NIES-843 / IAM M-247</strain>
    </source>
</reference>
<dbReference type="KEGG" id="mar:MAE_05390"/>
<keyword evidence="2" id="KW-1185">Reference proteome</keyword>
<dbReference type="AlphaFoldDB" id="B0JP50"/>
<gene>
    <name evidence="1" type="ordered locus">MAE_05390</name>
</gene>
<dbReference type="PaxDb" id="449447-MAE_05390"/>
<dbReference type="EMBL" id="AP009552">
    <property type="protein sequence ID" value="BAG00361.1"/>
    <property type="molecule type" value="Genomic_DNA"/>
</dbReference>
<evidence type="ECO:0000313" key="2">
    <source>
        <dbReference type="Proteomes" id="UP000001510"/>
    </source>
</evidence>
<evidence type="ECO:0000313" key="1">
    <source>
        <dbReference type="EMBL" id="BAG00361.1"/>
    </source>
</evidence>
<protein>
    <submittedName>
        <fullName evidence="1">Uncharacterized protein</fullName>
    </submittedName>
</protein>
<name>B0JP50_MICAN</name>